<dbReference type="Pfam" id="PF11205">
    <property type="entry name" value="DUF2987"/>
    <property type="match status" value="1"/>
</dbReference>
<feature type="signal peptide" evidence="1">
    <location>
        <begin position="1"/>
        <end position="19"/>
    </location>
</feature>
<feature type="chain" id="PRO_5002128328" description="DUF2987 domain-containing protein" evidence="1">
    <location>
        <begin position="20"/>
        <end position="202"/>
    </location>
</feature>
<evidence type="ECO:0000313" key="2">
    <source>
        <dbReference type="EMBL" id="KHT63757.1"/>
    </source>
</evidence>
<proteinExistence type="predicted"/>
<sequence length="202" mass="22644">MKLTHWLVAGLFASTSLYAHDASAQNVEMRYSTLYSKLKQNIKEGHDDVKLALFLLNQQDGSVCQIHKGSMRKDEHYEELVIPENNELRVPIDSNLRQANPDVTYVIDDGITCDVSMQVIAKQEYGTSIQQADVAKLVPQMNQILSDLGGMFSGWFMPDVEGVVVHFDSGDSKVIELSTLAEGETITFHRPAVKVTPWIPRH</sequence>
<dbReference type="RefSeq" id="WP_039461256.1">
    <property type="nucleotide sequence ID" value="NZ_JWLZ01000152.1"/>
</dbReference>
<keyword evidence="1" id="KW-0732">Signal</keyword>
<dbReference type="Proteomes" id="UP000031278">
    <property type="component" value="Unassembled WGS sequence"/>
</dbReference>
<accession>A0A0B9H4G2</accession>
<dbReference type="InterPro" id="IPR021370">
    <property type="entry name" value="DUF2987"/>
</dbReference>
<name>A0A0B9H4G2_9GAMM</name>
<evidence type="ECO:0000313" key="3">
    <source>
        <dbReference type="Proteomes" id="UP000031278"/>
    </source>
</evidence>
<comment type="caution">
    <text evidence="2">The sequence shown here is derived from an EMBL/GenBank/DDBJ whole genome shotgun (WGS) entry which is preliminary data.</text>
</comment>
<organism evidence="2 3">
    <name type="scientific">Photobacterium gaetbulicola</name>
    <dbReference type="NCBI Taxonomy" id="1295392"/>
    <lineage>
        <taxon>Bacteria</taxon>
        <taxon>Pseudomonadati</taxon>
        <taxon>Pseudomonadota</taxon>
        <taxon>Gammaproteobacteria</taxon>
        <taxon>Vibrionales</taxon>
        <taxon>Vibrionaceae</taxon>
        <taxon>Photobacterium</taxon>
    </lineage>
</organism>
<protein>
    <recommendedName>
        <fullName evidence="4">DUF2987 domain-containing protein</fullName>
    </recommendedName>
</protein>
<evidence type="ECO:0000256" key="1">
    <source>
        <dbReference type="SAM" id="SignalP"/>
    </source>
</evidence>
<gene>
    <name evidence="2" type="ORF">RJ45_10450</name>
</gene>
<dbReference type="AlphaFoldDB" id="A0A0B9H4G2"/>
<evidence type="ECO:0008006" key="4">
    <source>
        <dbReference type="Google" id="ProtNLM"/>
    </source>
</evidence>
<reference evidence="2 3" key="1">
    <citation type="submission" date="2014-12" db="EMBL/GenBank/DDBJ databases">
        <title>Genome sequencing of Photobacterium gaetbulicola AD005a.</title>
        <authorList>
            <person name="Adrian T.G.S."/>
            <person name="Chan K.G."/>
        </authorList>
    </citation>
    <scope>NUCLEOTIDE SEQUENCE [LARGE SCALE GENOMIC DNA]</scope>
    <source>
        <strain evidence="2 3">AD005a</strain>
    </source>
</reference>
<dbReference type="EMBL" id="JWLZ01000152">
    <property type="protein sequence ID" value="KHT63757.1"/>
    <property type="molecule type" value="Genomic_DNA"/>
</dbReference>